<protein>
    <submittedName>
        <fullName evidence="2">Uncharacterized protein</fullName>
    </submittedName>
</protein>
<keyword evidence="1" id="KW-0472">Membrane</keyword>
<keyword evidence="1" id="KW-0812">Transmembrane</keyword>
<reference evidence="3" key="1">
    <citation type="journal article" date="2017" name="Nat. Commun.">
        <title>The North American bullfrog draft genome provides insight into hormonal regulation of long noncoding RNA.</title>
        <authorList>
            <person name="Hammond S.A."/>
            <person name="Warren R.L."/>
            <person name="Vandervalk B.P."/>
            <person name="Kucuk E."/>
            <person name="Khan H."/>
            <person name="Gibb E.A."/>
            <person name="Pandoh P."/>
            <person name="Kirk H."/>
            <person name="Zhao Y."/>
            <person name="Jones M."/>
            <person name="Mungall A.J."/>
            <person name="Coope R."/>
            <person name="Pleasance S."/>
            <person name="Moore R.A."/>
            <person name="Holt R.A."/>
            <person name="Round J.M."/>
            <person name="Ohora S."/>
            <person name="Walle B.V."/>
            <person name="Veldhoen N."/>
            <person name="Helbing C.C."/>
            <person name="Birol I."/>
        </authorList>
    </citation>
    <scope>NUCLEOTIDE SEQUENCE [LARGE SCALE GENOMIC DNA]</scope>
</reference>
<dbReference type="Proteomes" id="UP000228934">
    <property type="component" value="Unassembled WGS sequence"/>
</dbReference>
<name>A0A2G9Q5A8_AQUCT</name>
<keyword evidence="3" id="KW-1185">Reference proteome</keyword>
<evidence type="ECO:0000256" key="1">
    <source>
        <dbReference type="SAM" id="Phobius"/>
    </source>
</evidence>
<gene>
    <name evidence="2" type="ORF">AB205_0002540</name>
</gene>
<proteinExistence type="predicted"/>
<dbReference type="AlphaFoldDB" id="A0A2G9Q5A8"/>
<evidence type="ECO:0000313" key="3">
    <source>
        <dbReference type="Proteomes" id="UP000228934"/>
    </source>
</evidence>
<keyword evidence="1" id="KW-1133">Transmembrane helix</keyword>
<dbReference type="EMBL" id="KZ368903">
    <property type="protein sequence ID" value="PIO10787.1"/>
    <property type="molecule type" value="Genomic_DNA"/>
</dbReference>
<evidence type="ECO:0000313" key="2">
    <source>
        <dbReference type="EMBL" id="PIO10787.1"/>
    </source>
</evidence>
<organism evidence="2 3">
    <name type="scientific">Aquarana catesbeiana</name>
    <name type="common">American bullfrog</name>
    <name type="synonym">Rana catesbeiana</name>
    <dbReference type="NCBI Taxonomy" id="8400"/>
    <lineage>
        <taxon>Eukaryota</taxon>
        <taxon>Metazoa</taxon>
        <taxon>Chordata</taxon>
        <taxon>Craniata</taxon>
        <taxon>Vertebrata</taxon>
        <taxon>Euteleostomi</taxon>
        <taxon>Amphibia</taxon>
        <taxon>Batrachia</taxon>
        <taxon>Anura</taxon>
        <taxon>Neobatrachia</taxon>
        <taxon>Ranoidea</taxon>
        <taxon>Ranidae</taxon>
        <taxon>Aquarana</taxon>
    </lineage>
</organism>
<sequence>MGTLFVCIKHCSFGLENTIVLAICICPHFLWLTCLKIIWLCRWVCNWNEMQTRFCVRRGHSAAVYTSGRCSTSVGHKNTLFIRGHTQVLQFIL</sequence>
<feature type="transmembrane region" description="Helical" evidence="1">
    <location>
        <begin position="19"/>
        <end position="41"/>
    </location>
</feature>
<accession>A0A2G9Q5A8</accession>